<name>A0A0N1J5A0_LEPPY</name>
<keyword evidence="3" id="KW-1185">Reference proteome</keyword>
<sequence>MQLAHPVQEESAELREALQNILLAADSTTAATSWQRAALEEKRRKVMRLLDDLSSVAATDTHTDTPSHLVSPKLDEENVRTTSTSANNADTHADEAPAAEEVPLHPPAERRLLGNIFSCLSPVPHTPITTLVEDNTKRTAPQYLANPSQPRQISVLRSDTFAAQPDHRQTSGPGTRRVEPPRFAHRLDDAEGRPEIVSGNCSTENFDHDSNPRSRQVTVWRTCSPSPHRDIRLYDYTCVTPSFWIHVWPCFGNAMRSIGRPTRVLVRGCYRFFEDVVERAAAQTQCQPACPSLYTPDGCPVWELEKLRAERHYLLFPSGGFYRKRAVPTALLWVLYTDARRIVECS</sequence>
<dbReference type="RefSeq" id="XP_015663134.1">
    <property type="nucleotide sequence ID" value="XM_015797614.1"/>
</dbReference>
<accession>A0A0N1J5A0</accession>
<organism evidence="2 3">
    <name type="scientific">Leptomonas pyrrhocoris</name>
    <name type="common">Firebug parasite</name>
    <dbReference type="NCBI Taxonomy" id="157538"/>
    <lineage>
        <taxon>Eukaryota</taxon>
        <taxon>Discoba</taxon>
        <taxon>Euglenozoa</taxon>
        <taxon>Kinetoplastea</taxon>
        <taxon>Metakinetoplastina</taxon>
        <taxon>Trypanosomatida</taxon>
        <taxon>Trypanosomatidae</taxon>
        <taxon>Leishmaniinae</taxon>
        <taxon>Leptomonas</taxon>
    </lineage>
</organism>
<dbReference type="GeneID" id="26901495"/>
<dbReference type="EMBL" id="LGTL01000002">
    <property type="protein sequence ID" value="KPA84694.1"/>
    <property type="molecule type" value="Genomic_DNA"/>
</dbReference>
<dbReference type="VEuPathDB" id="TriTrypDB:LpyrH10_02_1740"/>
<evidence type="ECO:0000256" key="1">
    <source>
        <dbReference type="SAM" id="MobiDB-lite"/>
    </source>
</evidence>
<dbReference type="RefSeq" id="XP_015663133.1">
    <property type="nucleotide sequence ID" value="XM_015797613.1"/>
</dbReference>
<feature type="compositionally biased region" description="Polar residues" evidence="1">
    <location>
        <begin position="58"/>
        <end position="68"/>
    </location>
</feature>
<gene>
    <name evidence="2" type="ORF">ABB37_01200</name>
</gene>
<evidence type="ECO:0000313" key="3">
    <source>
        <dbReference type="Proteomes" id="UP000037923"/>
    </source>
</evidence>
<proteinExistence type="predicted"/>
<dbReference type="Proteomes" id="UP000037923">
    <property type="component" value="Unassembled WGS sequence"/>
</dbReference>
<reference evidence="2 3" key="1">
    <citation type="submission" date="2015-07" db="EMBL/GenBank/DDBJ databases">
        <title>High-quality genome of monoxenous trypanosomatid Leptomonas pyrrhocoris.</title>
        <authorList>
            <person name="Flegontov P."/>
            <person name="Butenko A."/>
            <person name="Firsov S."/>
            <person name="Vlcek C."/>
            <person name="Logacheva M.D."/>
            <person name="Field M."/>
            <person name="Filatov D."/>
            <person name="Flegontova O."/>
            <person name="Gerasimov E."/>
            <person name="Jackson A.P."/>
            <person name="Kelly S."/>
            <person name="Opperdoes F."/>
            <person name="O'Reilly A."/>
            <person name="Votypka J."/>
            <person name="Yurchenko V."/>
            <person name="Lukes J."/>
        </authorList>
    </citation>
    <scope>NUCLEOTIDE SEQUENCE [LARGE SCALE GENOMIC DNA]</scope>
    <source>
        <strain evidence="2">H10</strain>
    </source>
</reference>
<protein>
    <submittedName>
        <fullName evidence="2">Uncharacterized protein</fullName>
    </submittedName>
</protein>
<dbReference type="EMBL" id="LGTL01000002">
    <property type="protein sequence ID" value="KPA84695.1"/>
    <property type="molecule type" value="Genomic_DNA"/>
</dbReference>
<feature type="region of interest" description="Disordered" evidence="1">
    <location>
        <begin position="58"/>
        <end position="98"/>
    </location>
</feature>
<dbReference type="OMA" id="ANDHHSK"/>
<evidence type="ECO:0000313" key="2">
    <source>
        <dbReference type="EMBL" id="KPA84694.1"/>
    </source>
</evidence>
<comment type="caution">
    <text evidence="2">The sequence shown here is derived from an EMBL/GenBank/DDBJ whole genome shotgun (WGS) entry which is preliminary data.</text>
</comment>
<dbReference type="OrthoDB" id="260969at2759"/>
<dbReference type="AlphaFoldDB" id="A0A0N1J5A0"/>
<feature type="compositionally biased region" description="Polar residues" evidence="1">
    <location>
        <begin position="80"/>
        <end position="90"/>
    </location>
</feature>